<dbReference type="Proteomes" id="UP000254945">
    <property type="component" value="Unassembled WGS sequence"/>
</dbReference>
<dbReference type="InterPro" id="IPR050172">
    <property type="entry name" value="SsuD_RutA_monooxygenase"/>
</dbReference>
<dbReference type="EC" id="1.14.13.107" evidence="6"/>
<accession>A0A378W5M5</accession>
<dbReference type="PANTHER" id="PTHR42847">
    <property type="entry name" value="ALKANESULFONATE MONOOXYGENASE"/>
    <property type="match status" value="1"/>
</dbReference>
<dbReference type="SUPFAM" id="SSF51679">
    <property type="entry name" value="Bacterial luciferase-like"/>
    <property type="match status" value="1"/>
</dbReference>
<dbReference type="GO" id="GO:0008726">
    <property type="term" value="F:alkanesulfonate monooxygenase activity"/>
    <property type="evidence" value="ECO:0007669"/>
    <property type="project" value="TreeGrafter"/>
</dbReference>
<dbReference type="Gene3D" id="3.20.20.30">
    <property type="entry name" value="Luciferase-like domain"/>
    <property type="match status" value="1"/>
</dbReference>
<keyword evidence="3 6" id="KW-0560">Oxidoreductase</keyword>
<evidence type="ECO:0000313" key="7">
    <source>
        <dbReference type="Proteomes" id="UP000254945"/>
    </source>
</evidence>
<dbReference type="Pfam" id="PF00296">
    <property type="entry name" value="Bac_luciferase"/>
    <property type="match status" value="1"/>
</dbReference>
<evidence type="ECO:0000313" key="6">
    <source>
        <dbReference type="EMBL" id="SUA27400.1"/>
    </source>
</evidence>
<dbReference type="InterPro" id="IPR036661">
    <property type="entry name" value="Luciferase-like_sf"/>
</dbReference>
<proteinExistence type="predicted"/>
<dbReference type="PANTHER" id="PTHR42847:SF4">
    <property type="entry name" value="ALKANESULFONATE MONOOXYGENASE-RELATED"/>
    <property type="match status" value="1"/>
</dbReference>
<name>A0A378W5M5_9MYCO</name>
<protein>
    <submittedName>
        <fullName evidence="6">MmcJ protein</fullName>
        <ecNumber evidence="6">1.14.13.107</ecNumber>
    </submittedName>
</protein>
<evidence type="ECO:0000259" key="5">
    <source>
        <dbReference type="Pfam" id="PF00296"/>
    </source>
</evidence>
<evidence type="ECO:0000256" key="1">
    <source>
        <dbReference type="ARBA" id="ARBA00022630"/>
    </source>
</evidence>
<organism evidence="6 7">
    <name type="scientific">Mycolicibacterium senegalense</name>
    <dbReference type="NCBI Taxonomy" id="1796"/>
    <lineage>
        <taxon>Bacteria</taxon>
        <taxon>Bacillati</taxon>
        <taxon>Actinomycetota</taxon>
        <taxon>Actinomycetes</taxon>
        <taxon>Mycobacteriales</taxon>
        <taxon>Mycobacteriaceae</taxon>
        <taxon>Mycolicibacterium</taxon>
    </lineage>
</organism>
<keyword evidence="1" id="KW-0285">Flavoprotein</keyword>
<keyword evidence="4" id="KW-0503">Monooxygenase</keyword>
<evidence type="ECO:0000256" key="3">
    <source>
        <dbReference type="ARBA" id="ARBA00023002"/>
    </source>
</evidence>
<keyword evidence="2" id="KW-0288">FMN</keyword>
<dbReference type="GO" id="GO:0046306">
    <property type="term" value="P:alkanesulfonate catabolic process"/>
    <property type="evidence" value="ECO:0007669"/>
    <property type="project" value="TreeGrafter"/>
</dbReference>
<gene>
    <name evidence="6" type="primary">limB_6</name>
    <name evidence="6" type="ORF">NCTC4524_03371</name>
</gene>
<dbReference type="RefSeq" id="WP_051752287.1">
    <property type="nucleotide sequence ID" value="NZ_CP081000.1"/>
</dbReference>
<evidence type="ECO:0000256" key="2">
    <source>
        <dbReference type="ARBA" id="ARBA00022643"/>
    </source>
</evidence>
<dbReference type="AlphaFoldDB" id="A0A378W5M5"/>
<evidence type="ECO:0000256" key="4">
    <source>
        <dbReference type="ARBA" id="ARBA00023033"/>
    </source>
</evidence>
<reference evidence="6 7" key="1">
    <citation type="submission" date="2018-06" db="EMBL/GenBank/DDBJ databases">
        <authorList>
            <consortium name="Pathogen Informatics"/>
            <person name="Doyle S."/>
        </authorList>
    </citation>
    <scope>NUCLEOTIDE SEQUENCE [LARGE SCALE GENOMIC DNA]</scope>
    <source>
        <strain evidence="6 7">NCTC4524</strain>
    </source>
</reference>
<sequence>MSGPNIGVFLPTMSPVGDVPPDVVAAARLAEELGFESVWVIDQLVAGSQMAFHESTTVLAAVASATQRVKLGFGIMVLPLRPVAWVAKQVATLQHLSDDRVILGVGIGEDRHPGSWGAVGVSRRRRGRLTDAALSVLPDLIAGRSAAGEDGVGFRLLPGATVPPILVGGISPAALNRAAAAGGWFGLPLPPAEIARVRDTLAEIAAGSGRSAPGITGFVMASISGDPTMPDRRAAVEAVADPAGMYGFPYEVADAMVMTGTVAEIAKELAALGEAGAERVTVTLVGDWSRQVELLAEAARELA</sequence>
<feature type="domain" description="Luciferase-like" evidence="5">
    <location>
        <begin position="18"/>
        <end position="297"/>
    </location>
</feature>
<dbReference type="GO" id="GO:0052601">
    <property type="term" value="F:limonene 1,2-monooxygenase [NAD(P)H) activity"/>
    <property type="evidence" value="ECO:0007669"/>
    <property type="project" value="UniProtKB-EC"/>
</dbReference>
<dbReference type="InterPro" id="IPR011251">
    <property type="entry name" value="Luciferase-like_dom"/>
</dbReference>
<dbReference type="EMBL" id="UGQQ01000002">
    <property type="protein sequence ID" value="SUA27400.1"/>
    <property type="molecule type" value="Genomic_DNA"/>
</dbReference>